<dbReference type="EMBL" id="JBBCAQ010000010">
    <property type="protein sequence ID" value="KAK7600978.1"/>
    <property type="molecule type" value="Genomic_DNA"/>
</dbReference>
<feature type="domain" description="Aerobactin siderophore biosynthesis IucA/IucC-like C-terminal" evidence="2">
    <location>
        <begin position="464"/>
        <end position="623"/>
    </location>
</feature>
<dbReference type="InterPro" id="IPR007310">
    <property type="entry name" value="Aerobactin_biosyn_IucA/IucC_N"/>
</dbReference>
<name>A0AAN9Y5X4_9HEMI</name>
<protein>
    <recommendedName>
        <fullName evidence="5">IucA/IucC family siderophore biosynthesis protein</fullName>
    </recommendedName>
</protein>
<dbReference type="Gene3D" id="1.10.510.40">
    <property type="match status" value="1"/>
</dbReference>
<dbReference type="Pfam" id="PF06276">
    <property type="entry name" value="FhuF"/>
    <property type="match status" value="1"/>
</dbReference>
<dbReference type="GO" id="GO:0016881">
    <property type="term" value="F:acid-amino acid ligase activity"/>
    <property type="evidence" value="ECO:0007669"/>
    <property type="project" value="UniProtKB-ARBA"/>
</dbReference>
<evidence type="ECO:0008006" key="5">
    <source>
        <dbReference type="Google" id="ProtNLM"/>
    </source>
</evidence>
<proteinExistence type="predicted"/>
<comment type="caution">
    <text evidence="3">The sequence shown here is derived from an EMBL/GenBank/DDBJ whole genome shotgun (WGS) entry which is preliminary data.</text>
</comment>
<feature type="domain" description="Aerobactin siderophore biosynthesis IucA/IucC N-terminal" evidence="1">
    <location>
        <begin position="199"/>
        <end position="436"/>
    </location>
</feature>
<reference evidence="3 4" key="1">
    <citation type="submission" date="2024-03" db="EMBL/GenBank/DDBJ databases">
        <title>Adaptation during the transition from Ophiocordyceps entomopathogen to insect associate is accompanied by gene loss and intensified selection.</title>
        <authorList>
            <person name="Ward C.M."/>
            <person name="Onetto C.A."/>
            <person name="Borneman A.R."/>
        </authorList>
    </citation>
    <scope>NUCLEOTIDE SEQUENCE [LARGE SCALE GENOMIC DNA]</scope>
    <source>
        <strain evidence="3">AWRI1</strain>
        <tissue evidence="3">Single Adult Female</tissue>
    </source>
</reference>
<evidence type="ECO:0000313" key="3">
    <source>
        <dbReference type="EMBL" id="KAK7600978.1"/>
    </source>
</evidence>
<evidence type="ECO:0000259" key="1">
    <source>
        <dbReference type="Pfam" id="PF04183"/>
    </source>
</evidence>
<evidence type="ECO:0000259" key="2">
    <source>
        <dbReference type="Pfam" id="PF06276"/>
    </source>
</evidence>
<accession>A0AAN9Y5X4</accession>
<dbReference type="InterPro" id="IPR037455">
    <property type="entry name" value="LucA/IucC-like"/>
</dbReference>
<sequence length="636" mass="73951">MEFKNKPIVIWYEQCDTVDDDYFMEELIQNSKGSTENELLFKSIDAFSESRTSKVMRGNGLVRYFISIKSDVDTACSGLALNYSEKKKLSNETCSKSIQKELVSYSHMTVKFLEQQNKPIEYEEIITDPGQLLKILKKELASQIDLVNLNKLFRELNSHTLNALLVNWQKSETNDSLWFNEQQVYYNLIPKKLSDFSHKFEKLISNGHPYYPFPKSKVGFSSEDILNYSPDFQPRVFLRLAAVHKRVIGIATNIENFEYKNWFAQHFTKEWNNWVSALNMKGKGHEDFIPLPIHPWQFTHYVERIFVNLIKNETLIPLEVEIEVSPTASPRTLLLWRNLSAPYLKLPVSIQASAAVRSYPSSIVKAVPIISQFMTNIIARELSISEKMNIMKEDIGLYLNVNEEEGAEHLSVTFRENVISCCLKGKEIAIIVAALFEKFPASNNSLFIHIMQFANYTTLKDAKQYFTKYVDLVLGSYLDLYLIYGISLEGHQQNTLAVFEHGNIKRFIAKDLEKTYIYANTSSSEFYASLKDLPQSYFKTDFLGRARLLHTVFQLHLGELVLLLADHFNCSEKYFWNVIRDKTEERFEVLKNRVDSARWRNEYDAILMTNWPARSYLQNSFHNEKGLYNFIKNPLN</sequence>
<gene>
    <name evidence="3" type="ORF">V9T40_008419</name>
</gene>
<dbReference type="AlphaFoldDB" id="A0AAN9Y5X4"/>
<dbReference type="Gene3D" id="6.10.250.3370">
    <property type="match status" value="1"/>
</dbReference>
<dbReference type="PANTHER" id="PTHR34384">
    <property type="entry name" value="L-2,3-DIAMINOPROPANOATE--CITRATE LIGASE"/>
    <property type="match status" value="1"/>
</dbReference>
<dbReference type="InterPro" id="IPR022770">
    <property type="entry name" value="IucA/IucC-like_C"/>
</dbReference>
<dbReference type="Pfam" id="PF04183">
    <property type="entry name" value="IucA_IucC"/>
    <property type="match status" value="1"/>
</dbReference>
<keyword evidence="4" id="KW-1185">Reference proteome</keyword>
<organism evidence="3 4">
    <name type="scientific">Parthenolecanium corni</name>
    <dbReference type="NCBI Taxonomy" id="536013"/>
    <lineage>
        <taxon>Eukaryota</taxon>
        <taxon>Metazoa</taxon>
        <taxon>Ecdysozoa</taxon>
        <taxon>Arthropoda</taxon>
        <taxon>Hexapoda</taxon>
        <taxon>Insecta</taxon>
        <taxon>Pterygota</taxon>
        <taxon>Neoptera</taxon>
        <taxon>Paraneoptera</taxon>
        <taxon>Hemiptera</taxon>
        <taxon>Sternorrhyncha</taxon>
        <taxon>Coccoidea</taxon>
        <taxon>Coccidae</taxon>
        <taxon>Parthenolecanium</taxon>
    </lineage>
</organism>
<dbReference type="GO" id="GO:0019290">
    <property type="term" value="P:siderophore biosynthetic process"/>
    <property type="evidence" value="ECO:0007669"/>
    <property type="project" value="InterPro"/>
</dbReference>
<evidence type="ECO:0000313" key="4">
    <source>
        <dbReference type="Proteomes" id="UP001367676"/>
    </source>
</evidence>
<dbReference type="Proteomes" id="UP001367676">
    <property type="component" value="Unassembled WGS sequence"/>
</dbReference>
<dbReference type="PANTHER" id="PTHR34384:SF5">
    <property type="entry name" value="L-2,3-DIAMINOPROPANOATE--CITRATE LIGASE"/>
    <property type="match status" value="1"/>
</dbReference>